<evidence type="ECO:0000313" key="2">
    <source>
        <dbReference type="Proteomes" id="UP001412067"/>
    </source>
</evidence>
<accession>A0ABR2LDS9</accession>
<comment type="caution">
    <text evidence="1">The sequence shown here is derived from an EMBL/GenBank/DDBJ whole genome shotgun (WGS) entry which is preliminary data.</text>
</comment>
<proteinExistence type="predicted"/>
<dbReference type="Proteomes" id="UP001412067">
    <property type="component" value="Unassembled WGS sequence"/>
</dbReference>
<reference evidence="1 2" key="1">
    <citation type="journal article" date="2022" name="Nat. Plants">
        <title>Genomes of leafy and leafless Platanthera orchids illuminate the evolution of mycoheterotrophy.</title>
        <authorList>
            <person name="Li M.H."/>
            <person name="Liu K.W."/>
            <person name="Li Z."/>
            <person name="Lu H.C."/>
            <person name="Ye Q.L."/>
            <person name="Zhang D."/>
            <person name="Wang J.Y."/>
            <person name="Li Y.F."/>
            <person name="Zhong Z.M."/>
            <person name="Liu X."/>
            <person name="Yu X."/>
            <person name="Liu D.K."/>
            <person name="Tu X.D."/>
            <person name="Liu B."/>
            <person name="Hao Y."/>
            <person name="Liao X.Y."/>
            <person name="Jiang Y.T."/>
            <person name="Sun W.H."/>
            <person name="Chen J."/>
            <person name="Chen Y.Q."/>
            <person name="Ai Y."/>
            <person name="Zhai J.W."/>
            <person name="Wu S.S."/>
            <person name="Zhou Z."/>
            <person name="Hsiao Y.Y."/>
            <person name="Wu W.L."/>
            <person name="Chen Y.Y."/>
            <person name="Lin Y.F."/>
            <person name="Hsu J.L."/>
            <person name="Li C.Y."/>
            <person name="Wang Z.W."/>
            <person name="Zhao X."/>
            <person name="Zhong W.Y."/>
            <person name="Ma X.K."/>
            <person name="Ma L."/>
            <person name="Huang J."/>
            <person name="Chen G.Z."/>
            <person name="Huang M.Z."/>
            <person name="Huang L."/>
            <person name="Peng D.H."/>
            <person name="Luo Y.B."/>
            <person name="Zou S.Q."/>
            <person name="Chen S.P."/>
            <person name="Lan S."/>
            <person name="Tsai W.C."/>
            <person name="Van de Peer Y."/>
            <person name="Liu Z.J."/>
        </authorList>
    </citation>
    <scope>NUCLEOTIDE SEQUENCE [LARGE SCALE GENOMIC DNA]</scope>
    <source>
        <strain evidence="1">Lor288</strain>
    </source>
</reference>
<gene>
    <name evidence="1" type="ORF">KSP40_PGU009196</name>
</gene>
<dbReference type="EMBL" id="JBBWWR010000021">
    <property type="protein sequence ID" value="KAK8938169.1"/>
    <property type="molecule type" value="Genomic_DNA"/>
</dbReference>
<organism evidence="1 2">
    <name type="scientific">Platanthera guangdongensis</name>
    <dbReference type="NCBI Taxonomy" id="2320717"/>
    <lineage>
        <taxon>Eukaryota</taxon>
        <taxon>Viridiplantae</taxon>
        <taxon>Streptophyta</taxon>
        <taxon>Embryophyta</taxon>
        <taxon>Tracheophyta</taxon>
        <taxon>Spermatophyta</taxon>
        <taxon>Magnoliopsida</taxon>
        <taxon>Liliopsida</taxon>
        <taxon>Asparagales</taxon>
        <taxon>Orchidaceae</taxon>
        <taxon>Orchidoideae</taxon>
        <taxon>Orchideae</taxon>
        <taxon>Orchidinae</taxon>
        <taxon>Platanthera</taxon>
    </lineage>
</organism>
<keyword evidence="2" id="KW-1185">Reference proteome</keyword>
<evidence type="ECO:0000313" key="1">
    <source>
        <dbReference type="EMBL" id="KAK8938169.1"/>
    </source>
</evidence>
<sequence length="351" mass="38726">MQVDLMCLLGCKGPATTANVSCSTPIDRAPHRVPYRHIISGSTPSPLSTHHSTDLMRSSNLIIGIYLTSSRTVSGANKTKKEKQSEEKRIIILRRVVRAATTLGLGFESSRSRIILKTQGKFCHSRCRQWSKHYCDEYYKDLNMTSFIPTKKKIRPWISGGDMGPVVIPVSFLIEEFSARSKPLIEEGATRGVMVVTRGVMTSAIRDFRRGVMMVMIDEIVVGSNEKVVDGVAAGVEEVTTIEGTRGGISACLIICKHLNNYPLCPREIHCSQDLYPVWDPPAWFHSTVSRIGFECLPSFGRFGSRLLSALVTPPQLARKPSRLNSETILLSKIGKGVKCPGLALLPLARS</sequence>
<protein>
    <submittedName>
        <fullName evidence="1">Uncharacterized protein</fullName>
    </submittedName>
</protein>
<name>A0ABR2LDS9_9ASPA</name>